<protein>
    <recommendedName>
        <fullName evidence="6">Dihydropteroate synthase</fullName>
        <ecNumber evidence="5">2.5.1.15</ecNumber>
    </recommendedName>
    <alternativeName>
        <fullName evidence="11">Dihydropteroate pyrophosphorylase</fullName>
    </alternativeName>
</protein>
<evidence type="ECO:0000256" key="10">
    <source>
        <dbReference type="ARBA" id="ARBA00022909"/>
    </source>
</evidence>
<dbReference type="EC" id="2.5.1.15" evidence="5"/>
<evidence type="ECO:0000256" key="1">
    <source>
        <dbReference type="ARBA" id="ARBA00000012"/>
    </source>
</evidence>
<evidence type="ECO:0000256" key="9">
    <source>
        <dbReference type="ARBA" id="ARBA00022842"/>
    </source>
</evidence>
<dbReference type="InterPro" id="IPR045031">
    <property type="entry name" value="DHP_synth-like"/>
</dbReference>
<dbReference type="GO" id="GO:0005829">
    <property type="term" value="C:cytosol"/>
    <property type="evidence" value="ECO:0007669"/>
    <property type="project" value="TreeGrafter"/>
</dbReference>
<evidence type="ECO:0000256" key="7">
    <source>
        <dbReference type="ARBA" id="ARBA00022679"/>
    </source>
</evidence>
<dbReference type="InterPro" id="IPR006390">
    <property type="entry name" value="DHP_synth_dom"/>
</dbReference>
<evidence type="ECO:0000256" key="6">
    <source>
        <dbReference type="ARBA" id="ARBA00016919"/>
    </source>
</evidence>
<comment type="caution">
    <text evidence="13">The sequence shown here is derived from an EMBL/GenBank/DDBJ whole genome shotgun (WGS) entry which is preliminary data.</text>
</comment>
<comment type="catalytic activity">
    <reaction evidence="1">
        <text>(7,8-dihydropterin-6-yl)methyl diphosphate + 4-aminobenzoate = 7,8-dihydropteroate + diphosphate</text>
        <dbReference type="Rhea" id="RHEA:19949"/>
        <dbReference type="ChEBI" id="CHEBI:17836"/>
        <dbReference type="ChEBI" id="CHEBI:17839"/>
        <dbReference type="ChEBI" id="CHEBI:33019"/>
        <dbReference type="ChEBI" id="CHEBI:72950"/>
        <dbReference type="EC" id="2.5.1.15"/>
    </reaction>
</comment>
<reference evidence="14" key="1">
    <citation type="submission" date="2019-02" db="EMBL/GenBank/DDBJ databases">
        <title>Glaciihabitans arcticus sp. nov., a psychrotolerant bacterium isolated from polar soil.</title>
        <authorList>
            <person name="Dahal R.H."/>
        </authorList>
    </citation>
    <scope>NUCLEOTIDE SEQUENCE [LARGE SCALE GENOMIC DNA]</scope>
    <source>
        <strain evidence="14">RP-3-7</strain>
    </source>
</reference>
<proteinExistence type="inferred from homology"/>
<evidence type="ECO:0000313" key="14">
    <source>
        <dbReference type="Proteomes" id="UP000294194"/>
    </source>
</evidence>
<evidence type="ECO:0000256" key="5">
    <source>
        <dbReference type="ARBA" id="ARBA00012458"/>
    </source>
</evidence>
<keyword evidence="14" id="KW-1185">Reference proteome</keyword>
<feature type="domain" description="Pterin-binding" evidence="12">
    <location>
        <begin position="1"/>
        <end position="252"/>
    </location>
</feature>
<evidence type="ECO:0000259" key="12">
    <source>
        <dbReference type="PROSITE" id="PS50972"/>
    </source>
</evidence>
<evidence type="ECO:0000256" key="4">
    <source>
        <dbReference type="ARBA" id="ARBA00009503"/>
    </source>
</evidence>
<gene>
    <name evidence="13" type="primary">folP</name>
    <name evidence="13" type="ORF">EYE40_11490</name>
</gene>
<evidence type="ECO:0000256" key="2">
    <source>
        <dbReference type="ARBA" id="ARBA00001946"/>
    </source>
</evidence>
<evidence type="ECO:0000256" key="8">
    <source>
        <dbReference type="ARBA" id="ARBA00022723"/>
    </source>
</evidence>
<organism evidence="13 14">
    <name type="scientific">Glaciihabitans arcticus</name>
    <dbReference type="NCBI Taxonomy" id="2668039"/>
    <lineage>
        <taxon>Bacteria</taxon>
        <taxon>Bacillati</taxon>
        <taxon>Actinomycetota</taxon>
        <taxon>Actinomycetes</taxon>
        <taxon>Micrococcales</taxon>
        <taxon>Microbacteriaceae</taxon>
        <taxon>Glaciihabitans</taxon>
    </lineage>
</organism>
<comment type="pathway">
    <text evidence="3">Cofactor biosynthesis; tetrahydrofolate biosynthesis; 7,8-dihydrofolate from 2-amino-4-hydroxy-6-hydroxymethyl-7,8-dihydropteridine diphosphate and 4-aminobenzoate: step 1/2.</text>
</comment>
<dbReference type="NCBIfam" id="TIGR01496">
    <property type="entry name" value="DHPS"/>
    <property type="match status" value="1"/>
</dbReference>
<evidence type="ECO:0000313" key="13">
    <source>
        <dbReference type="EMBL" id="TBN58636.1"/>
    </source>
</evidence>
<dbReference type="Gene3D" id="3.20.20.20">
    <property type="entry name" value="Dihydropteroate synthase-like"/>
    <property type="match status" value="1"/>
</dbReference>
<dbReference type="CDD" id="cd00739">
    <property type="entry name" value="DHPS"/>
    <property type="match status" value="1"/>
</dbReference>
<dbReference type="PANTHER" id="PTHR20941:SF1">
    <property type="entry name" value="FOLIC ACID SYNTHESIS PROTEIN FOL1"/>
    <property type="match status" value="1"/>
</dbReference>
<accession>A0A4Q9GU46</accession>
<dbReference type="Proteomes" id="UP000294194">
    <property type="component" value="Unassembled WGS sequence"/>
</dbReference>
<keyword evidence="8" id="KW-0479">Metal-binding</keyword>
<evidence type="ECO:0000256" key="11">
    <source>
        <dbReference type="ARBA" id="ARBA00030193"/>
    </source>
</evidence>
<comment type="cofactor">
    <cofactor evidence="2">
        <name>Mg(2+)</name>
        <dbReference type="ChEBI" id="CHEBI:18420"/>
    </cofactor>
</comment>
<dbReference type="PROSITE" id="PS50972">
    <property type="entry name" value="PTERIN_BINDING"/>
    <property type="match status" value="1"/>
</dbReference>
<sequence>MGILNVTPDSFSDGGEHNELEAAVAHAVALVEAGADLIDVGGESTRPGAERVPEGEELERVLPVITELASRGIRVSVDTMRASTAKAAVEAGAEIVNDVSGGLADPEMYRTIAATGASYVAMHWRAPSDEMHTHAVYGDVVTDVRSELKARVAELIVWGVAPEKIIIDPGIGFSKNAAQNWSVLGHLDALVTLGCPVLVGVSRKRFLGELLPEDAPAADRDGATAIVSALAAQAGVWGVRVHDVKGTKFALDVWSAWEGARS</sequence>
<keyword evidence="10" id="KW-0289">Folate biosynthesis</keyword>
<dbReference type="GO" id="GO:0046654">
    <property type="term" value="P:tetrahydrofolate biosynthetic process"/>
    <property type="evidence" value="ECO:0007669"/>
    <property type="project" value="TreeGrafter"/>
</dbReference>
<comment type="similarity">
    <text evidence="4">Belongs to the DHPS family.</text>
</comment>
<dbReference type="GO" id="GO:0046872">
    <property type="term" value="F:metal ion binding"/>
    <property type="evidence" value="ECO:0007669"/>
    <property type="project" value="UniProtKB-KW"/>
</dbReference>
<dbReference type="AlphaFoldDB" id="A0A4Q9GU46"/>
<dbReference type="PROSITE" id="PS00793">
    <property type="entry name" value="DHPS_2"/>
    <property type="match status" value="1"/>
</dbReference>
<dbReference type="FunFam" id="3.20.20.20:FF:000006">
    <property type="entry name" value="Dihydropteroate synthase"/>
    <property type="match status" value="1"/>
</dbReference>
<dbReference type="GO" id="GO:0046656">
    <property type="term" value="P:folic acid biosynthetic process"/>
    <property type="evidence" value="ECO:0007669"/>
    <property type="project" value="UniProtKB-KW"/>
</dbReference>
<keyword evidence="9" id="KW-0460">Magnesium</keyword>
<dbReference type="PANTHER" id="PTHR20941">
    <property type="entry name" value="FOLATE SYNTHESIS PROTEINS"/>
    <property type="match status" value="1"/>
</dbReference>
<dbReference type="EMBL" id="SISG01000001">
    <property type="protein sequence ID" value="TBN58636.1"/>
    <property type="molecule type" value="Genomic_DNA"/>
</dbReference>
<dbReference type="SUPFAM" id="SSF51717">
    <property type="entry name" value="Dihydropteroate synthetase-like"/>
    <property type="match status" value="1"/>
</dbReference>
<dbReference type="InterPro" id="IPR000489">
    <property type="entry name" value="Pterin-binding_dom"/>
</dbReference>
<dbReference type="RefSeq" id="WP_130982900.1">
    <property type="nucleotide sequence ID" value="NZ_SISG01000001.1"/>
</dbReference>
<evidence type="ECO:0000256" key="3">
    <source>
        <dbReference type="ARBA" id="ARBA00004763"/>
    </source>
</evidence>
<name>A0A4Q9GU46_9MICO</name>
<dbReference type="GO" id="GO:0004156">
    <property type="term" value="F:dihydropteroate synthase activity"/>
    <property type="evidence" value="ECO:0007669"/>
    <property type="project" value="UniProtKB-EC"/>
</dbReference>
<dbReference type="InterPro" id="IPR011005">
    <property type="entry name" value="Dihydropteroate_synth-like_sf"/>
</dbReference>
<dbReference type="Pfam" id="PF00809">
    <property type="entry name" value="Pterin_bind"/>
    <property type="match status" value="1"/>
</dbReference>
<keyword evidence="7 13" id="KW-0808">Transferase</keyword>